<proteinExistence type="predicted"/>
<reference evidence="3 4" key="1">
    <citation type="submission" date="2023-06" db="EMBL/GenBank/DDBJ databases">
        <authorList>
            <person name="Yushchuk O."/>
            <person name="Binda E."/>
            <person name="Ruckert-Reed C."/>
            <person name="Fedorenko V."/>
            <person name="Kalinowski J."/>
            <person name="Marinelli F."/>
        </authorList>
    </citation>
    <scope>NUCLEOTIDE SEQUENCE [LARGE SCALE GENOMIC DNA]</scope>
    <source>
        <strain evidence="3 4">NRRL 3884</strain>
    </source>
</reference>
<dbReference type="RefSeq" id="WP_284917073.1">
    <property type="nucleotide sequence ID" value="NZ_CP126980.1"/>
</dbReference>
<organism evidence="3 4">
    <name type="scientific">Actinoplanes oblitus</name>
    <dbReference type="NCBI Taxonomy" id="3040509"/>
    <lineage>
        <taxon>Bacteria</taxon>
        <taxon>Bacillati</taxon>
        <taxon>Actinomycetota</taxon>
        <taxon>Actinomycetes</taxon>
        <taxon>Micromonosporales</taxon>
        <taxon>Micromonosporaceae</taxon>
        <taxon>Actinoplanes</taxon>
    </lineage>
</organism>
<dbReference type="Pfam" id="PF01471">
    <property type="entry name" value="PG_binding_1"/>
    <property type="match status" value="1"/>
</dbReference>
<protein>
    <submittedName>
        <fullName evidence="3">Peptidoglycan-binding domain-containing protein</fullName>
    </submittedName>
</protein>
<dbReference type="InterPro" id="IPR002477">
    <property type="entry name" value="Peptidoglycan-bd-like"/>
</dbReference>
<dbReference type="InterPro" id="IPR036366">
    <property type="entry name" value="PGBDSf"/>
</dbReference>
<evidence type="ECO:0000256" key="1">
    <source>
        <dbReference type="SAM" id="MobiDB-lite"/>
    </source>
</evidence>
<keyword evidence="4" id="KW-1185">Reference proteome</keyword>
<dbReference type="EMBL" id="CP126980">
    <property type="protein sequence ID" value="WIM95761.1"/>
    <property type="molecule type" value="Genomic_DNA"/>
</dbReference>
<dbReference type="Proteomes" id="UP001240150">
    <property type="component" value="Chromosome"/>
</dbReference>
<evidence type="ECO:0000313" key="3">
    <source>
        <dbReference type="EMBL" id="WIM95761.1"/>
    </source>
</evidence>
<accession>A0ABY8WF73</accession>
<dbReference type="SUPFAM" id="SSF47090">
    <property type="entry name" value="PGBD-like"/>
    <property type="match status" value="1"/>
</dbReference>
<feature type="compositionally biased region" description="Polar residues" evidence="1">
    <location>
        <begin position="42"/>
        <end position="53"/>
    </location>
</feature>
<dbReference type="InterPro" id="IPR036365">
    <property type="entry name" value="PGBD-like_sf"/>
</dbReference>
<dbReference type="Gene3D" id="1.10.101.10">
    <property type="entry name" value="PGBD-like superfamily/PGBD"/>
    <property type="match status" value="1"/>
</dbReference>
<sequence>MSGNPNPARITDAMWKLWLALKELEPSTQLGGIYANKPGYHNTRNNNAKSNYSVRDAQDKRGPSDKAAALDWTFPSAQRGDYTLIDKYTSRILTAGQNRDERLNGWREFYGQADHDRDVEGWDCRYHRAVTSDSSHLWHIHFSENREHAESWANKDALISVLKGESLAAWRKRTGKPAGTPAPSGTMCKGKLRPVLRRGAKGEHVLFLQRMIGAKPDGEFGAKTEARVRWYQKMRGLTVDGIAGPPTWRSIDRM</sequence>
<evidence type="ECO:0000259" key="2">
    <source>
        <dbReference type="Pfam" id="PF01471"/>
    </source>
</evidence>
<feature type="region of interest" description="Disordered" evidence="1">
    <location>
        <begin position="38"/>
        <end position="63"/>
    </location>
</feature>
<name>A0ABY8WF73_9ACTN</name>
<evidence type="ECO:0000313" key="4">
    <source>
        <dbReference type="Proteomes" id="UP001240150"/>
    </source>
</evidence>
<gene>
    <name evidence="3" type="ORF">ACTOB_007891</name>
</gene>
<feature type="domain" description="Peptidoglycan binding-like" evidence="2">
    <location>
        <begin position="215"/>
        <end position="250"/>
    </location>
</feature>